<gene>
    <name evidence="1" type="ORF">MAR_007139</name>
</gene>
<dbReference type="EMBL" id="CP111012">
    <property type="protein sequence ID" value="WAQ94668.1"/>
    <property type="molecule type" value="Genomic_DNA"/>
</dbReference>
<dbReference type="PROSITE" id="PS51257">
    <property type="entry name" value="PROKAR_LIPOPROTEIN"/>
    <property type="match status" value="1"/>
</dbReference>
<proteinExistence type="predicted"/>
<accession>A0ABY7DBK6</accession>
<reference evidence="1" key="1">
    <citation type="submission" date="2022-11" db="EMBL/GenBank/DDBJ databases">
        <title>Centuries of genome instability and evolution in soft-shell clam transmissible cancer (bioRxiv).</title>
        <authorList>
            <person name="Hart S.F.M."/>
            <person name="Yonemitsu M.A."/>
            <person name="Giersch R.M."/>
            <person name="Beal B.F."/>
            <person name="Arriagada G."/>
            <person name="Davis B.W."/>
            <person name="Ostrander E.A."/>
            <person name="Goff S.P."/>
            <person name="Metzger M.J."/>
        </authorList>
    </citation>
    <scope>NUCLEOTIDE SEQUENCE</scope>
    <source>
        <strain evidence="1">MELC-2E11</strain>
        <tissue evidence="1">Siphon/mantle</tissue>
    </source>
</reference>
<name>A0ABY7DBK6_MYAAR</name>
<dbReference type="Gene3D" id="3.40.390.10">
    <property type="entry name" value="Collagenase (Catalytic Domain)"/>
    <property type="match status" value="1"/>
</dbReference>
<sequence>MMLTRLDIEHECDLSTTGLANVGGACEKTQKCGIVEDTGPVFGITLAHEIGHLLDGEDQVVKDDLCASERRPVDQMSCDLVYKTI</sequence>
<organism evidence="1 2">
    <name type="scientific">Mya arenaria</name>
    <name type="common">Soft-shell clam</name>
    <dbReference type="NCBI Taxonomy" id="6604"/>
    <lineage>
        <taxon>Eukaryota</taxon>
        <taxon>Metazoa</taxon>
        <taxon>Spiralia</taxon>
        <taxon>Lophotrochozoa</taxon>
        <taxon>Mollusca</taxon>
        <taxon>Bivalvia</taxon>
        <taxon>Autobranchia</taxon>
        <taxon>Heteroconchia</taxon>
        <taxon>Euheterodonta</taxon>
        <taxon>Imparidentia</taxon>
        <taxon>Neoheterodontei</taxon>
        <taxon>Myida</taxon>
        <taxon>Myoidea</taxon>
        <taxon>Myidae</taxon>
        <taxon>Mya</taxon>
    </lineage>
</organism>
<dbReference type="SUPFAM" id="SSF55486">
    <property type="entry name" value="Metalloproteases ('zincins'), catalytic domain"/>
    <property type="match status" value="1"/>
</dbReference>
<evidence type="ECO:0000313" key="1">
    <source>
        <dbReference type="EMBL" id="WAQ94668.1"/>
    </source>
</evidence>
<dbReference type="Pfam" id="PF13582">
    <property type="entry name" value="Reprolysin_3"/>
    <property type="match status" value="1"/>
</dbReference>
<dbReference type="Proteomes" id="UP001164746">
    <property type="component" value="Chromosome 1"/>
</dbReference>
<protein>
    <submittedName>
        <fullName evidence="1">ATS10-like protein</fullName>
    </submittedName>
</protein>
<evidence type="ECO:0000313" key="2">
    <source>
        <dbReference type="Proteomes" id="UP001164746"/>
    </source>
</evidence>
<dbReference type="InterPro" id="IPR024079">
    <property type="entry name" value="MetalloPept_cat_dom_sf"/>
</dbReference>
<keyword evidence="2" id="KW-1185">Reference proteome</keyword>